<dbReference type="GO" id="GO:0051607">
    <property type="term" value="P:defense response to virus"/>
    <property type="evidence" value="ECO:0007669"/>
    <property type="project" value="UniProtKB-KW"/>
</dbReference>
<sequence length="270" mass="30950">MEVLRFILSGKTAIFKKPDVNSYIYFTYGNVHKVALLGMFGAILGYGGYAQMSGPVKSLKQGKLSESYPEFYKCLKDLNISILPALEYEKRMIPKKIQSYNNSTGYASNEQGGNLIVKEQWLENPKWEICVLLDCEEAIKIKDALLARKCVYPPYLGKNDHPADIKNVRVESAEKVDFSLGKVNCLVPKDMMDIAVLDYDDYDDLSDNEDMEDFINNGGVKYVEALPYYLDSWTNNYILRTFLYTNQLVRPQGKEVCVYHLPDKKKIVFY</sequence>
<dbReference type="Proteomes" id="UP000823927">
    <property type="component" value="Unassembled WGS sequence"/>
</dbReference>
<protein>
    <submittedName>
        <fullName evidence="2">Type I-B CRISPR-associated protein Cas5</fullName>
    </submittedName>
</protein>
<name>A0A9D1F7H0_9FIRM</name>
<dbReference type="NCBIfam" id="TIGR02593">
    <property type="entry name" value="CRISPR_cas5"/>
    <property type="match status" value="1"/>
</dbReference>
<dbReference type="AlphaFoldDB" id="A0A9D1F7H0"/>
<reference evidence="2" key="2">
    <citation type="journal article" date="2021" name="PeerJ">
        <title>Extensive microbial diversity within the chicken gut microbiome revealed by metagenomics and culture.</title>
        <authorList>
            <person name="Gilroy R."/>
            <person name="Ravi A."/>
            <person name="Getino M."/>
            <person name="Pursley I."/>
            <person name="Horton D.L."/>
            <person name="Alikhan N.F."/>
            <person name="Baker D."/>
            <person name="Gharbi K."/>
            <person name="Hall N."/>
            <person name="Watson M."/>
            <person name="Adriaenssens E.M."/>
            <person name="Foster-Nyarko E."/>
            <person name="Jarju S."/>
            <person name="Secka A."/>
            <person name="Antonio M."/>
            <person name="Oren A."/>
            <person name="Chaudhuri R.R."/>
            <person name="La Ragione R."/>
            <person name="Hildebrand F."/>
            <person name="Pallen M.J."/>
        </authorList>
    </citation>
    <scope>NUCLEOTIDE SEQUENCE</scope>
    <source>
        <strain evidence="2">CHK178-757</strain>
    </source>
</reference>
<proteinExistence type="predicted"/>
<comment type="caution">
    <text evidence="2">The sequence shown here is derived from an EMBL/GenBank/DDBJ whole genome shotgun (WGS) entry which is preliminary data.</text>
</comment>
<dbReference type="InterPro" id="IPR013421">
    <property type="entry name" value="CRISPR-assoc_prot_Cas5_HALMA"/>
</dbReference>
<keyword evidence="1" id="KW-0051">Antiviral defense</keyword>
<evidence type="ECO:0000313" key="3">
    <source>
        <dbReference type="Proteomes" id="UP000823927"/>
    </source>
</evidence>
<evidence type="ECO:0000313" key="2">
    <source>
        <dbReference type="EMBL" id="HIS48790.1"/>
    </source>
</evidence>
<reference evidence="2" key="1">
    <citation type="submission" date="2020-10" db="EMBL/GenBank/DDBJ databases">
        <authorList>
            <person name="Gilroy R."/>
        </authorList>
    </citation>
    <scope>NUCLEOTIDE SEQUENCE</scope>
    <source>
        <strain evidence="2">CHK178-757</strain>
    </source>
</reference>
<dbReference type="InterPro" id="IPR013422">
    <property type="entry name" value="CRISPR-assoc_prot_Cas5_N"/>
</dbReference>
<evidence type="ECO:0000256" key="1">
    <source>
        <dbReference type="ARBA" id="ARBA00023118"/>
    </source>
</evidence>
<dbReference type="EMBL" id="DVIT01000063">
    <property type="protein sequence ID" value="HIS48790.1"/>
    <property type="molecule type" value="Genomic_DNA"/>
</dbReference>
<organism evidence="2 3">
    <name type="scientific">Candidatus Scybalocola faecigallinarum</name>
    <dbReference type="NCBI Taxonomy" id="2840941"/>
    <lineage>
        <taxon>Bacteria</taxon>
        <taxon>Bacillati</taxon>
        <taxon>Bacillota</taxon>
        <taxon>Clostridia</taxon>
        <taxon>Lachnospirales</taxon>
        <taxon>Lachnospiraceae</taxon>
        <taxon>Lachnospiraceae incertae sedis</taxon>
        <taxon>Candidatus Scybalocola (ex Gilroy et al. 2021)</taxon>
    </lineage>
</organism>
<accession>A0A9D1F7H0</accession>
<gene>
    <name evidence="2" type="primary">cas5b</name>
    <name evidence="2" type="ORF">IAB46_14810</name>
</gene>
<dbReference type="NCBIfam" id="TIGR02592">
    <property type="entry name" value="cas_Cas5h"/>
    <property type="match status" value="1"/>
</dbReference>